<sequence length="1086" mass="121647">MVPLLMAGLALVSIGGSALAYLLDQKSDEEIERRESLNRKHDEIVRAQQMDRGARIKAYFRNLAAEAERLRKERWEVKNALFEHVKRLRASLREEQFTPNRRRALVLLARTMDEKREQAYAEAIYLGRLAERLEMAISNWDNDVLVDLLPDVDETIFDLPSDWPWTGRVISTGRGGDGGNQIRPRSPSLFFEDGEDFPENASVFVGPYDKLRRAFIVSAAKASLKENILSAPGTGVFATIRQVEENEALLEVSGVPLFLPRRERQRSALVIGAELLVYPLDWRFDLSDAPPFVKPVPHVVRVTEFRESAMGESCFDSVPLLVADEMAEDFATHCMPVADSSDPWIIEPADPVEPLDGRLVLRNGSIAVRAHIDVYGGNHVIRLEGLVPHDQPMLEREIYCVLPVSLLQIDEGWLEMASPSELEETTAQCQEFALFVHDEFSRQERIVKGAAGRSYIRRWLDVARALVEIKAKADDGVAIRLLEIASLRGRRTEYVIDAQEQVERYVSRHLAATDGCGRRAPEFMLMVGNSVVGFRATITSAGGISVWAAQANVALPDDEIVEALFVARAYPYTDVQQMRALDLARRGESVNAVVPDAVMAPELLKPDPDCGWDLLSPSTEFTEGQPRVLLQAALKERNLFCIQGPPGTGKTTLIVEMIRQHLIKYPWARILVASQANVAVDEVLTRLASKQGPDALVRIGNPDKLSDDIKEQAINIDARHLQYQALLRGLEVPGSLMPMRDFWLEECGGSLSPDLAELLLTRHKIVGATCLGLTRRQVSLVRPFDLVIVDEAARATPGELMIPMLRGHKVVMIGDHKQLPPTVDPIFRDEEYPLAIGPADVRRMYAETLFERLFIGLPQEMKGCLLTQYRMPPVIGGIVAEMFYPEDNLKTFKDSEPLIAFKRTLQWLDTSRMVGWRAEQPRDGKSLVNRSEVDLVLGLLKAISEVSMDAHEKMDIAVITCYSAQKRELLKRVSDSRIRKRCDIAIDTVDSFQGNQADIVIYCTTRSRGSIRFINDPNRLNVALSRTKREFLLIGDATLLGRPLKDGEVNYFARLQHAIGPSGIVYAETINDAIRALLLPSLTKNL</sequence>
<dbReference type="InterPro" id="IPR003593">
    <property type="entry name" value="AAA+_ATPase"/>
</dbReference>
<dbReference type="EMBL" id="JABJWC010000005">
    <property type="protein sequence ID" value="NPC65508.1"/>
    <property type="molecule type" value="Genomic_DNA"/>
</dbReference>
<organism evidence="2 3">
    <name type="scientific">Komagataeibacter melomenusus</name>
    <dbReference type="NCBI Taxonomy" id="2766578"/>
    <lineage>
        <taxon>Bacteria</taxon>
        <taxon>Pseudomonadati</taxon>
        <taxon>Pseudomonadota</taxon>
        <taxon>Alphaproteobacteria</taxon>
        <taxon>Acetobacterales</taxon>
        <taxon>Acetobacteraceae</taxon>
        <taxon>Komagataeibacter</taxon>
    </lineage>
</organism>
<dbReference type="Pfam" id="PF13087">
    <property type="entry name" value="AAA_12"/>
    <property type="match status" value="1"/>
</dbReference>
<feature type="domain" description="AAA+ ATPase" evidence="1">
    <location>
        <begin position="636"/>
        <end position="837"/>
    </location>
</feature>
<gene>
    <name evidence="2" type="ORF">HNW77_03615</name>
</gene>
<accession>A0ABX2AB27</accession>
<dbReference type="SMART" id="SM00382">
    <property type="entry name" value="AAA"/>
    <property type="match status" value="1"/>
</dbReference>
<dbReference type="InterPro" id="IPR047187">
    <property type="entry name" value="SF1_C_Upf1"/>
</dbReference>
<dbReference type="CDD" id="cd18808">
    <property type="entry name" value="SF1_C_Upf1"/>
    <property type="match status" value="1"/>
</dbReference>
<dbReference type="InterPro" id="IPR045055">
    <property type="entry name" value="DNA2/NAM7-like"/>
</dbReference>
<dbReference type="Pfam" id="PF13086">
    <property type="entry name" value="AAA_11"/>
    <property type="match status" value="2"/>
</dbReference>
<comment type="caution">
    <text evidence="2">The sequence shown here is derived from an EMBL/GenBank/DDBJ whole genome shotgun (WGS) entry which is preliminary data.</text>
</comment>
<dbReference type="InterPro" id="IPR027417">
    <property type="entry name" value="P-loop_NTPase"/>
</dbReference>
<evidence type="ECO:0000313" key="2">
    <source>
        <dbReference type="EMBL" id="NPC65508.1"/>
    </source>
</evidence>
<keyword evidence="3" id="KW-1185">Reference proteome</keyword>
<dbReference type="InterPro" id="IPR041679">
    <property type="entry name" value="DNA2/NAM7-like_C"/>
</dbReference>
<dbReference type="PANTHER" id="PTHR10887">
    <property type="entry name" value="DNA2/NAM7 HELICASE FAMILY"/>
    <property type="match status" value="1"/>
</dbReference>
<name>A0ABX2AB27_9PROT</name>
<reference evidence="2 3" key="1">
    <citation type="journal article" date="2020" name="Microorganisms">
        <title>Description of Komagataeibacter melaceti sp. nov. and Komagataeibacter melomenusus sp. nov. Isolated from Apple Cider Vinegar.</title>
        <authorList>
            <person name="Maric L."/>
            <person name="Cleenwerck I."/>
            <person name="Accetto T."/>
            <person name="Vandamme P."/>
            <person name="Trcek J."/>
        </authorList>
    </citation>
    <scope>NUCLEOTIDE SEQUENCE [LARGE SCALE GENOMIC DNA]</scope>
    <source>
        <strain evidence="2 3">AV436</strain>
    </source>
</reference>
<evidence type="ECO:0000259" key="1">
    <source>
        <dbReference type="SMART" id="SM00382"/>
    </source>
</evidence>
<evidence type="ECO:0000313" key="3">
    <source>
        <dbReference type="Proteomes" id="UP000623090"/>
    </source>
</evidence>
<dbReference type="Gene3D" id="3.40.50.300">
    <property type="entry name" value="P-loop containing nucleotide triphosphate hydrolases"/>
    <property type="match status" value="3"/>
</dbReference>
<proteinExistence type="predicted"/>
<protein>
    <submittedName>
        <fullName evidence="2">AAA family ATPase</fullName>
    </submittedName>
</protein>
<dbReference type="SUPFAM" id="SSF52540">
    <property type="entry name" value="P-loop containing nucleoside triphosphate hydrolases"/>
    <property type="match status" value="1"/>
</dbReference>
<dbReference type="RefSeq" id="WP_172155472.1">
    <property type="nucleotide sequence ID" value="NZ_JABJWC010000005.1"/>
</dbReference>
<dbReference type="PANTHER" id="PTHR10887:SF495">
    <property type="entry name" value="HELICASE SENATAXIN ISOFORM X1-RELATED"/>
    <property type="match status" value="1"/>
</dbReference>
<dbReference type="InterPro" id="IPR041677">
    <property type="entry name" value="DNA2/NAM7_AAA_11"/>
</dbReference>
<dbReference type="Proteomes" id="UP000623090">
    <property type="component" value="Unassembled WGS sequence"/>
</dbReference>